<dbReference type="RefSeq" id="WP_249323651.1">
    <property type="nucleotide sequence ID" value="NZ_JACRTK010000002.1"/>
</dbReference>
<dbReference type="Proteomes" id="UP000601522">
    <property type="component" value="Unassembled WGS sequence"/>
</dbReference>
<accession>A0A926IHL9</accession>
<dbReference type="AlphaFoldDB" id="A0A926IHL9"/>
<keyword evidence="3" id="KW-1185">Reference proteome</keyword>
<sequence length="232" mass="27193">MKLRVKFNKRNYLKYISHLDLMRLFQRSLNMAKIPVEYSKGFNPQPKLSIASPLSLGIASEEEYMDLELIEKIDLENFKEDMNNILPKDVQIISCIYPENNISIASMISWGLYEVIFEIESLKNKSEINTSLNRWINQDTIIISRFRKKGRKKILKDEDIKSLIKELNIIDLDKKQVKLQAILKVGENGNLRPLDFVEAFYRDNDLTIIKDSIRIKRIGLFVEEGDTLHRPF</sequence>
<name>A0A926IHL9_9FIRM</name>
<dbReference type="NCBIfam" id="TIGR03936">
    <property type="entry name" value="sam_1_link_chp"/>
    <property type="match status" value="1"/>
</dbReference>
<comment type="caution">
    <text evidence="2">The sequence shown here is derived from an EMBL/GenBank/DDBJ whole genome shotgun (WGS) entry which is preliminary data.</text>
</comment>
<proteinExistence type="predicted"/>
<feature type="domain" description="DUF2344" evidence="1">
    <location>
        <begin position="2"/>
        <end position="193"/>
    </location>
</feature>
<protein>
    <submittedName>
        <fullName evidence="2">DUF2344 domain-containing protein</fullName>
    </submittedName>
</protein>
<evidence type="ECO:0000313" key="2">
    <source>
        <dbReference type="EMBL" id="MBC8590817.1"/>
    </source>
</evidence>
<reference evidence="2 3" key="1">
    <citation type="submission" date="2020-08" db="EMBL/GenBank/DDBJ databases">
        <title>Genome public.</title>
        <authorList>
            <person name="Liu C."/>
            <person name="Sun Q."/>
        </authorList>
    </citation>
    <scope>NUCLEOTIDE SEQUENCE [LARGE SCALE GENOMIC DNA]</scope>
    <source>
        <strain evidence="2 3">NSJ-26</strain>
    </source>
</reference>
<evidence type="ECO:0000259" key="1">
    <source>
        <dbReference type="Pfam" id="PF10105"/>
    </source>
</evidence>
<organism evidence="2 3">
    <name type="scientific">Wansuia hejianensis</name>
    <dbReference type="NCBI Taxonomy" id="2763667"/>
    <lineage>
        <taxon>Bacteria</taxon>
        <taxon>Bacillati</taxon>
        <taxon>Bacillota</taxon>
        <taxon>Clostridia</taxon>
        <taxon>Lachnospirales</taxon>
        <taxon>Lachnospiraceae</taxon>
        <taxon>Wansuia</taxon>
    </lineage>
</organism>
<dbReference type="Pfam" id="PF10105">
    <property type="entry name" value="DUF2344"/>
    <property type="match status" value="1"/>
</dbReference>
<dbReference type="InterPro" id="IPR018768">
    <property type="entry name" value="DUF2344"/>
</dbReference>
<gene>
    <name evidence="2" type="ORF">H8689_06680</name>
</gene>
<dbReference type="EMBL" id="JACRTK010000002">
    <property type="protein sequence ID" value="MBC8590817.1"/>
    <property type="molecule type" value="Genomic_DNA"/>
</dbReference>
<evidence type="ECO:0000313" key="3">
    <source>
        <dbReference type="Proteomes" id="UP000601522"/>
    </source>
</evidence>